<dbReference type="GO" id="GO:0016787">
    <property type="term" value="F:hydrolase activity"/>
    <property type="evidence" value="ECO:0007669"/>
    <property type="project" value="UniProtKB-KW"/>
</dbReference>
<dbReference type="SUPFAM" id="SSF49785">
    <property type="entry name" value="Galactose-binding domain-like"/>
    <property type="match status" value="1"/>
</dbReference>
<reference evidence="4" key="1">
    <citation type="journal article" date="2019" name="Int. J. Syst. Evol. Microbiol.">
        <title>The Global Catalogue of Microorganisms (GCM) 10K type strain sequencing project: providing services to taxonomists for standard genome sequencing and annotation.</title>
        <authorList>
            <consortium name="The Broad Institute Genomics Platform"/>
            <consortium name="The Broad Institute Genome Sequencing Center for Infectious Disease"/>
            <person name="Wu L."/>
            <person name="Ma J."/>
        </authorList>
    </citation>
    <scope>NUCLEOTIDE SEQUENCE [LARGE SCALE GENOMIC DNA]</scope>
    <source>
        <strain evidence="4">CGMCC 1.10106</strain>
    </source>
</reference>
<dbReference type="Proteomes" id="UP000618591">
    <property type="component" value="Unassembled WGS sequence"/>
</dbReference>
<evidence type="ECO:0000259" key="2">
    <source>
        <dbReference type="SMART" id="SM00939"/>
    </source>
</evidence>
<dbReference type="EMBL" id="BMDW01000019">
    <property type="protein sequence ID" value="GGA56061.1"/>
    <property type="molecule type" value="Genomic_DNA"/>
</dbReference>
<dbReference type="PANTHER" id="PTHR43056:SF10">
    <property type="entry name" value="COCE_NOND FAMILY, PUTATIVE (AFU_ORTHOLOGUE AFUA_7G00600)-RELATED"/>
    <property type="match status" value="1"/>
</dbReference>
<feature type="domain" description="Xaa-Pro dipeptidyl-peptidase C-terminal" evidence="2">
    <location>
        <begin position="320"/>
        <end position="566"/>
    </location>
</feature>
<dbReference type="Gene3D" id="1.10.3020.10">
    <property type="entry name" value="alpha-amino acid ester hydrolase ( Helical cap domain)"/>
    <property type="match status" value="1"/>
</dbReference>
<dbReference type="Gene3D" id="2.60.120.260">
    <property type="entry name" value="Galactose-binding domain-like"/>
    <property type="match status" value="1"/>
</dbReference>
<dbReference type="InterPro" id="IPR005674">
    <property type="entry name" value="CocE/Ser_esterase"/>
</dbReference>
<dbReference type="InterPro" id="IPR029058">
    <property type="entry name" value="AB_hydrolase_fold"/>
</dbReference>
<dbReference type="PROSITE" id="PS51318">
    <property type="entry name" value="TAT"/>
    <property type="match status" value="1"/>
</dbReference>
<comment type="caution">
    <text evidence="3">The sequence shown here is derived from an EMBL/GenBank/DDBJ whole genome shotgun (WGS) entry which is preliminary data.</text>
</comment>
<dbReference type="InterPro" id="IPR013736">
    <property type="entry name" value="Xaa-Pro_dipept_C"/>
</dbReference>
<dbReference type="PANTHER" id="PTHR43056">
    <property type="entry name" value="PEPTIDASE S9 PROLYL OLIGOPEPTIDASE"/>
    <property type="match status" value="1"/>
</dbReference>
<dbReference type="RefSeq" id="WP_188448579.1">
    <property type="nucleotide sequence ID" value="NZ_BMDW01000019.1"/>
</dbReference>
<dbReference type="InterPro" id="IPR050585">
    <property type="entry name" value="Xaa-Pro_dipeptidyl-ppase/CocE"/>
</dbReference>
<dbReference type="InterPro" id="IPR000383">
    <property type="entry name" value="Xaa-Pro-like_dom"/>
</dbReference>
<dbReference type="SMART" id="SM00939">
    <property type="entry name" value="PepX_C"/>
    <property type="match status" value="1"/>
</dbReference>
<evidence type="ECO:0000256" key="1">
    <source>
        <dbReference type="ARBA" id="ARBA00022801"/>
    </source>
</evidence>
<dbReference type="SUPFAM" id="SSF53474">
    <property type="entry name" value="alpha/beta-Hydrolases"/>
    <property type="match status" value="1"/>
</dbReference>
<sequence>MSGSRRDFLAATLGGIALGRSAAGAAVTKTQWPLPPKTAVRHLEIVRITMRDGVELCGQIWLPADADTHPAPVVLEYIPYRTRDAYSAPDAYWGNTLASHGIGFARIDLRGSGDSGGLLRDEYLAQEQDDAVEIIAWLAAQPWSNGSVGMRGISWGGFSTLQTAMRNPPALKAIMPMACSDRRFTDDAHFVGGCLGLTNFKWGANFKGVMAAPPDPAVAGPGWETMWRERLEASPPSIARWTGHQREDAYWRHGSLHFDYAAIRCPTYVVGGWVDAYVHSVPRLLERLTCPRKALVGPWGHTYAWVGGPGPALDWAYEEIRWWSHWLRRAPTGIMDEPMLRFYQPEATPAQSAPGATPGAWSAESVWPSPNVHQQRLHLTDAGLSPRPGAGKRRTHRSNNAVGLATPEWVPFGQAEMPGDQRHDDALSITYDMAPLPADVELLGVPSVRLRVAADKPGAQVAVRLCKVLPDGTSWRLAYGILNLTHRDGHAAPKPLIPGKLVDVAIDLGFVAQRLKAGERLRIALSEGLWPLVWPSPDGPTLTLDPTASTLIVPIRTPPLLEPVMPIASVAIAPDKGDVVVTTTDHGRITVTGTWPDKSRTCANGTILSGYGPNTVATITAGDPNSGSWSGTRISRYRRGAWHCELRIGFALTSTARAFTVSEELAAFKDGIEIFRRKTTNIVPRDQL</sequence>
<organism evidence="3 4">
    <name type="scientific">Sphingomonas psychrolutea</name>
    <dbReference type="NCBI Taxonomy" id="1259676"/>
    <lineage>
        <taxon>Bacteria</taxon>
        <taxon>Pseudomonadati</taxon>
        <taxon>Pseudomonadota</taxon>
        <taxon>Alphaproteobacteria</taxon>
        <taxon>Sphingomonadales</taxon>
        <taxon>Sphingomonadaceae</taxon>
        <taxon>Sphingomonas</taxon>
    </lineage>
</organism>
<dbReference type="InterPro" id="IPR008979">
    <property type="entry name" value="Galactose-bd-like_sf"/>
</dbReference>
<name>A0ABQ1H3A3_9SPHN</name>
<protein>
    <submittedName>
        <fullName evidence="3">Hydrolase</fullName>
    </submittedName>
</protein>
<evidence type="ECO:0000313" key="3">
    <source>
        <dbReference type="EMBL" id="GGA56061.1"/>
    </source>
</evidence>
<evidence type="ECO:0000313" key="4">
    <source>
        <dbReference type="Proteomes" id="UP000618591"/>
    </source>
</evidence>
<dbReference type="Pfam" id="PF02129">
    <property type="entry name" value="Peptidase_S15"/>
    <property type="match status" value="1"/>
</dbReference>
<dbReference type="Pfam" id="PF08530">
    <property type="entry name" value="PepX_C"/>
    <property type="match status" value="1"/>
</dbReference>
<gene>
    <name evidence="3" type="ORF">GCM10011395_28130</name>
</gene>
<keyword evidence="1 3" id="KW-0378">Hydrolase</keyword>
<dbReference type="InterPro" id="IPR006311">
    <property type="entry name" value="TAT_signal"/>
</dbReference>
<proteinExistence type="predicted"/>
<dbReference type="Gene3D" id="3.40.50.1820">
    <property type="entry name" value="alpha/beta hydrolase"/>
    <property type="match status" value="1"/>
</dbReference>
<accession>A0ABQ1H3A3</accession>
<keyword evidence="4" id="KW-1185">Reference proteome</keyword>
<dbReference type="NCBIfam" id="TIGR00976">
    <property type="entry name" value="CocE_NonD"/>
    <property type="match status" value="2"/>
</dbReference>